<evidence type="ECO:0000313" key="1">
    <source>
        <dbReference type="EMBL" id="MBE8719796.1"/>
    </source>
</evidence>
<keyword evidence="2" id="KW-1185">Reference proteome</keyword>
<reference evidence="1 2" key="1">
    <citation type="submission" date="2018-02" db="EMBL/GenBank/DDBJ databases">
        <title>Sphingobacterium KA21.</title>
        <authorList>
            <person name="Vasarhelyi B.M."/>
            <person name="Deshmukh S."/>
            <person name="Balint B."/>
            <person name="Kukolya J."/>
        </authorList>
    </citation>
    <scope>NUCLEOTIDE SEQUENCE [LARGE SCALE GENOMIC DNA]</scope>
    <source>
        <strain evidence="1 2">Ka21</strain>
    </source>
</reference>
<dbReference type="Proteomes" id="UP000618319">
    <property type="component" value="Unassembled WGS sequence"/>
</dbReference>
<organism evidence="1 2">
    <name type="scientific">Sphingobacterium pedocola</name>
    <dbReference type="NCBI Taxonomy" id="2082722"/>
    <lineage>
        <taxon>Bacteria</taxon>
        <taxon>Pseudomonadati</taxon>
        <taxon>Bacteroidota</taxon>
        <taxon>Sphingobacteriia</taxon>
        <taxon>Sphingobacteriales</taxon>
        <taxon>Sphingobacteriaceae</taxon>
        <taxon>Sphingobacterium</taxon>
    </lineage>
</organism>
<comment type="caution">
    <text evidence="1">The sequence shown here is derived from an EMBL/GenBank/DDBJ whole genome shotgun (WGS) entry which is preliminary data.</text>
</comment>
<protein>
    <submittedName>
        <fullName evidence="1">Uncharacterized protein</fullName>
    </submittedName>
</protein>
<gene>
    <name evidence="1" type="ORF">C4F40_03515</name>
</gene>
<proteinExistence type="predicted"/>
<name>A0ABR9T385_9SPHI</name>
<accession>A0ABR9T385</accession>
<dbReference type="EMBL" id="PSKQ01000017">
    <property type="protein sequence ID" value="MBE8719796.1"/>
    <property type="molecule type" value="Genomic_DNA"/>
</dbReference>
<sequence>MDTQEICETLGTTVSNVYYARSKSLSALRLIFKEKDISLYTAFLLCQFLQ</sequence>
<evidence type="ECO:0000313" key="2">
    <source>
        <dbReference type="Proteomes" id="UP000618319"/>
    </source>
</evidence>